<evidence type="ECO:0000256" key="1">
    <source>
        <dbReference type="ARBA" id="ARBA00023125"/>
    </source>
</evidence>
<evidence type="ECO:0000313" key="6">
    <source>
        <dbReference type="Proteomes" id="UP000515733"/>
    </source>
</evidence>
<accession>A0A6S6XSQ9</accession>
<dbReference type="AlphaFoldDB" id="A0A6S6XSQ9"/>
<evidence type="ECO:0000256" key="2">
    <source>
        <dbReference type="HAMAP-Rule" id="MF_00984"/>
    </source>
</evidence>
<name>A0A6S6XSQ9_9PROT</name>
<dbReference type="KEGG" id="doe:DENOEST_1853"/>
<sequence>MASLNRVTLIGNLGAAPEVRYTQNREAIATIRIATTETYKDKSSGEKKEITEWHRVVFFGRTAEVVGEYLKKGSPVFVEGRIQTRKWQDKEGQDRYVVEILASEMKMLGTRPADDDAPDAGKGKRTGNGKGKPAAASGPAFEDVPDIEPF</sequence>
<dbReference type="Proteomes" id="UP000515733">
    <property type="component" value="Chromosome"/>
</dbReference>
<evidence type="ECO:0000256" key="3">
    <source>
        <dbReference type="PIRNR" id="PIRNR002070"/>
    </source>
</evidence>
<dbReference type="PANTHER" id="PTHR10302:SF27">
    <property type="entry name" value="SINGLE-STRANDED DNA-BINDING PROTEIN"/>
    <property type="match status" value="1"/>
</dbReference>
<dbReference type="Gene3D" id="2.40.50.140">
    <property type="entry name" value="Nucleic acid-binding proteins"/>
    <property type="match status" value="1"/>
</dbReference>
<feature type="region of interest" description="Disordered" evidence="4">
    <location>
        <begin position="108"/>
        <end position="150"/>
    </location>
</feature>
<dbReference type="InterPro" id="IPR011344">
    <property type="entry name" value="ssDNA-bd"/>
</dbReference>
<dbReference type="NCBIfam" id="TIGR00621">
    <property type="entry name" value="ssb"/>
    <property type="match status" value="1"/>
</dbReference>
<dbReference type="HAMAP" id="MF_00984">
    <property type="entry name" value="SSB"/>
    <property type="match status" value="1"/>
</dbReference>
<dbReference type="InterPro" id="IPR012340">
    <property type="entry name" value="NA-bd_OB-fold"/>
</dbReference>
<dbReference type="GO" id="GO:0006260">
    <property type="term" value="P:DNA replication"/>
    <property type="evidence" value="ECO:0007669"/>
    <property type="project" value="InterPro"/>
</dbReference>
<dbReference type="PROSITE" id="PS50935">
    <property type="entry name" value="SSB"/>
    <property type="match status" value="1"/>
</dbReference>
<reference evidence="5 6" key="1">
    <citation type="submission" date="2020-03" db="EMBL/GenBank/DDBJ databases">
        <authorList>
            <consortium name="Genoscope - CEA"/>
            <person name="William W."/>
        </authorList>
    </citation>
    <scope>NUCLEOTIDE SEQUENCE [LARGE SCALE GENOMIC DNA]</scope>
    <source>
        <strain evidence="6">DSM 16959</strain>
    </source>
</reference>
<keyword evidence="6" id="KW-1185">Reference proteome</keyword>
<gene>
    <name evidence="5" type="ORF">DENOEST_1853</name>
</gene>
<dbReference type="CDD" id="cd04496">
    <property type="entry name" value="SSB_OBF"/>
    <property type="match status" value="1"/>
</dbReference>
<protein>
    <recommendedName>
        <fullName evidence="2 3">Single-stranded DNA-binding protein</fullName>
        <shortName evidence="2">SSB</shortName>
    </recommendedName>
</protein>
<dbReference type="PANTHER" id="PTHR10302">
    <property type="entry name" value="SINGLE-STRANDED DNA-BINDING PROTEIN"/>
    <property type="match status" value="1"/>
</dbReference>
<dbReference type="GO" id="GO:0009295">
    <property type="term" value="C:nucleoid"/>
    <property type="evidence" value="ECO:0007669"/>
    <property type="project" value="TreeGrafter"/>
</dbReference>
<dbReference type="OrthoDB" id="9809878at2"/>
<evidence type="ECO:0000313" key="5">
    <source>
        <dbReference type="EMBL" id="CAB1369018.1"/>
    </source>
</evidence>
<evidence type="ECO:0000256" key="4">
    <source>
        <dbReference type="SAM" id="MobiDB-lite"/>
    </source>
</evidence>
<dbReference type="InterPro" id="IPR000424">
    <property type="entry name" value="Primosome_PriB/ssb"/>
</dbReference>
<dbReference type="SUPFAM" id="SSF50249">
    <property type="entry name" value="Nucleic acid-binding proteins"/>
    <property type="match status" value="1"/>
</dbReference>
<dbReference type="GO" id="GO:0003697">
    <property type="term" value="F:single-stranded DNA binding"/>
    <property type="evidence" value="ECO:0007669"/>
    <property type="project" value="UniProtKB-UniRule"/>
</dbReference>
<dbReference type="Pfam" id="PF00436">
    <property type="entry name" value="SSB"/>
    <property type="match status" value="1"/>
</dbReference>
<dbReference type="EMBL" id="LR778301">
    <property type="protein sequence ID" value="CAB1369018.1"/>
    <property type="molecule type" value="Genomic_DNA"/>
</dbReference>
<keyword evidence="1 2" id="KW-0238">DNA-binding</keyword>
<dbReference type="RefSeq" id="WP_145769026.1">
    <property type="nucleotide sequence ID" value="NZ_LR778301.1"/>
</dbReference>
<dbReference type="PIRSF" id="PIRSF002070">
    <property type="entry name" value="SSB"/>
    <property type="match status" value="1"/>
</dbReference>
<organism evidence="5 6">
    <name type="scientific">Denitratisoma oestradiolicum</name>
    <dbReference type="NCBI Taxonomy" id="311182"/>
    <lineage>
        <taxon>Bacteria</taxon>
        <taxon>Pseudomonadati</taxon>
        <taxon>Pseudomonadota</taxon>
        <taxon>Betaproteobacteria</taxon>
        <taxon>Nitrosomonadales</taxon>
        <taxon>Sterolibacteriaceae</taxon>
        <taxon>Denitratisoma</taxon>
    </lineage>
</organism>
<comment type="subunit">
    <text evidence="2">Homotetramer.</text>
</comment>
<proteinExistence type="inferred from homology"/>
<comment type="caution">
    <text evidence="2">Lacks conserved residue(s) required for the propagation of feature annotation.</text>
</comment>
<feature type="compositionally biased region" description="Low complexity" evidence="4">
    <location>
        <begin position="131"/>
        <end position="140"/>
    </location>
</feature>